<keyword evidence="1" id="KW-0732">Signal</keyword>
<protein>
    <submittedName>
        <fullName evidence="2">Uncharacterized protein</fullName>
    </submittedName>
</protein>
<proteinExistence type="predicted"/>
<evidence type="ECO:0000313" key="2">
    <source>
        <dbReference type="EnsemblPlants" id="MELO3C030726.2.1"/>
    </source>
</evidence>
<evidence type="ECO:0000256" key="1">
    <source>
        <dbReference type="SAM" id="SignalP"/>
    </source>
</evidence>
<reference evidence="2" key="1">
    <citation type="submission" date="2023-03" db="UniProtKB">
        <authorList>
            <consortium name="EnsemblPlants"/>
        </authorList>
    </citation>
    <scope>IDENTIFICATION</scope>
</reference>
<accession>A0A9I9E9N5</accession>
<dbReference type="Gramene" id="MELO3C030726.2.1">
    <property type="protein sequence ID" value="MELO3C030726.2.1"/>
    <property type="gene ID" value="MELO3C030726.2"/>
</dbReference>
<feature type="chain" id="PRO_5039916094" evidence="1">
    <location>
        <begin position="16"/>
        <end position="230"/>
    </location>
</feature>
<dbReference type="EnsemblPlants" id="MELO3C030726.2.1">
    <property type="protein sequence ID" value="MELO3C030726.2.1"/>
    <property type="gene ID" value="MELO3C030726.2"/>
</dbReference>
<feature type="signal peptide" evidence="1">
    <location>
        <begin position="1"/>
        <end position="15"/>
    </location>
</feature>
<name>A0A9I9E9N5_CUCME</name>
<dbReference type="AlphaFoldDB" id="A0A9I9E9N5"/>
<organism evidence="2">
    <name type="scientific">Cucumis melo</name>
    <name type="common">Muskmelon</name>
    <dbReference type="NCBI Taxonomy" id="3656"/>
    <lineage>
        <taxon>Eukaryota</taxon>
        <taxon>Viridiplantae</taxon>
        <taxon>Streptophyta</taxon>
        <taxon>Embryophyta</taxon>
        <taxon>Tracheophyta</taxon>
        <taxon>Spermatophyta</taxon>
        <taxon>Magnoliopsida</taxon>
        <taxon>eudicotyledons</taxon>
        <taxon>Gunneridae</taxon>
        <taxon>Pentapetalae</taxon>
        <taxon>rosids</taxon>
        <taxon>fabids</taxon>
        <taxon>Cucurbitales</taxon>
        <taxon>Cucurbitaceae</taxon>
        <taxon>Benincaseae</taxon>
        <taxon>Cucumis</taxon>
    </lineage>
</organism>
<sequence>MTFLLIVLPPICNWCFKVVFFNPLIVESERRGTPGPYTVENHQLKPSLFIILAEIEKDPFINFWWADFQRFRSSIKACGTSFERGAFNSERAFSGFEDTIPIVMQMSSHHLNFHKLELPREGEMGSSASLSFCAKEEEERAEKALFKQDNSSREKNFRATLVGLARRNFQEKAVVIPCEWEINWNRPDALNHCFEALYYALSCCSFFNAKQERAYDVKGQSFHQWCHLCF</sequence>